<dbReference type="OrthoDB" id="2645267at2"/>
<dbReference type="SUPFAM" id="SSF55785">
    <property type="entry name" value="PYP-like sensor domain (PAS domain)"/>
    <property type="match status" value="1"/>
</dbReference>
<keyword evidence="3" id="KW-1185">Reference proteome</keyword>
<dbReference type="InterPro" id="IPR035965">
    <property type="entry name" value="PAS-like_dom_sf"/>
</dbReference>
<proteinExistence type="predicted"/>
<dbReference type="CDD" id="cd00130">
    <property type="entry name" value="PAS"/>
    <property type="match status" value="1"/>
</dbReference>
<dbReference type="InterPro" id="IPR000700">
    <property type="entry name" value="PAS-assoc_C"/>
</dbReference>
<dbReference type="InterPro" id="IPR013656">
    <property type="entry name" value="PAS_4"/>
</dbReference>
<feature type="domain" description="PAC" evidence="1">
    <location>
        <begin position="95"/>
        <end position="148"/>
    </location>
</feature>
<evidence type="ECO:0000313" key="3">
    <source>
        <dbReference type="Proteomes" id="UP000325218"/>
    </source>
</evidence>
<dbReference type="InterPro" id="IPR000014">
    <property type="entry name" value="PAS"/>
</dbReference>
<evidence type="ECO:0000259" key="1">
    <source>
        <dbReference type="PROSITE" id="PS50113"/>
    </source>
</evidence>
<accession>A0A5D0CYR3</accession>
<gene>
    <name evidence="2" type="ORF">FRY98_05905</name>
</gene>
<dbReference type="Gene3D" id="3.30.450.20">
    <property type="entry name" value="PAS domain"/>
    <property type="match status" value="1"/>
</dbReference>
<sequence>MTGVGGNALRDPFFLSQEAANCLPISLAILDPEGTIRYVNQTWIRTAEKYGLSPLWDRPGMNVLKHFGNPANHSGKPDITEWLTRLQRVLDGTLPSFNAEMQLCATSKRWYRLEGVPLRDAETSEIRGLILLYSDITIYKETESKLREAFSQAHILHGLLPICAVCKKIKDELNSWVPIEEYLKARTCADFTHDICPDCIRSHYPQYSRILDSGDP</sequence>
<name>A0A5D0CYR3_9BACL</name>
<dbReference type="Proteomes" id="UP000325218">
    <property type="component" value="Unassembled WGS sequence"/>
</dbReference>
<comment type="caution">
    <text evidence="2">The sequence shown here is derived from an EMBL/GenBank/DDBJ whole genome shotgun (WGS) entry which is preliminary data.</text>
</comment>
<organism evidence="2 3">
    <name type="scientific">Paenibacillus faecis</name>
    <dbReference type="NCBI Taxonomy" id="862114"/>
    <lineage>
        <taxon>Bacteria</taxon>
        <taxon>Bacillati</taxon>
        <taxon>Bacillota</taxon>
        <taxon>Bacilli</taxon>
        <taxon>Bacillales</taxon>
        <taxon>Paenibacillaceae</taxon>
        <taxon>Paenibacillus</taxon>
    </lineage>
</organism>
<protein>
    <submittedName>
        <fullName evidence="2">PAS domain-containing protein</fullName>
    </submittedName>
</protein>
<dbReference type="AlphaFoldDB" id="A0A5D0CYR3"/>
<reference evidence="2 3" key="1">
    <citation type="submission" date="2019-08" db="EMBL/GenBank/DDBJ databases">
        <title>Genome sequencing of Paenibacillus faecis DSM 23593(T).</title>
        <authorList>
            <person name="Kook J.-K."/>
            <person name="Park S.-N."/>
            <person name="Lim Y.K."/>
        </authorList>
    </citation>
    <scope>NUCLEOTIDE SEQUENCE [LARGE SCALE GENOMIC DNA]</scope>
    <source>
        <strain evidence="2 3">DSM 23593</strain>
    </source>
</reference>
<evidence type="ECO:0000313" key="2">
    <source>
        <dbReference type="EMBL" id="TYA15182.1"/>
    </source>
</evidence>
<dbReference type="EMBL" id="VSDO01000001">
    <property type="protein sequence ID" value="TYA15182.1"/>
    <property type="molecule type" value="Genomic_DNA"/>
</dbReference>
<dbReference type="Pfam" id="PF08448">
    <property type="entry name" value="PAS_4"/>
    <property type="match status" value="1"/>
</dbReference>
<dbReference type="PROSITE" id="PS50113">
    <property type="entry name" value="PAC"/>
    <property type="match status" value="1"/>
</dbReference>